<dbReference type="VEuPathDB" id="FungiDB:BD410DRAFT_796752"/>
<sequence length="67" mass="7756">MTTLRRHEKPSMMMKKATKCSVTGDIGMLVFLSLSFSFPYPASTTYGFAIFWHMKAIKNFRRHTCMS</sequence>
<dbReference type="AlphaFoldDB" id="A0A4Y7PI39"/>
<proteinExistence type="predicted"/>
<name>A0A4Y7PI39_9AGAM</name>
<organism evidence="1 2">
    <name type="scientific">Rickenella mellea</name>
    <dbReference type="NCBI Taxonomy" id="50990"/>
    <lineage>
        <taxon>Eukaryota</taxon>
        <taxon>Fungi</taxon>
        <taxon>Dikarya</taxon>
        <taxon>Basidiomycota</taxon>
        <taxon>Agaricomycotina</taxon>
        <taxon>Agaricomycetes</taxon>
        <taxon>Hymenochaetales</taxon>
        <taxon>Rickenellaceae</taxon>
        <taxon>Rickenella</taxon>
    </lineage>
</organism>
<protein>
    <submittedName>
        <fullName evidence="1">Uncharacterized protein</fullName>
    </submittedName>
</protein>
<dbReference type="Proteomes" id="UP000294933">
    <property type="component" value="Unassembled WGS sequence"/>
</dbReference>
<evidence type="ECO:0000313" key="1">
    <source>
        <dbReference type="EMBL" id="TDL15057.1"/>
    </source>
</evidence>
<accession>A0A4Y7PI39</accession>
<evidence type="ECO:0000313" key="2">
    <source>
        <dbReference type="Proteomes" id="UP000294933"/>
    </source>
</evidence>
<dbReference type="EMBL" id="ML170293">
    <property type="protein sequence ID" value="TDL15057.1"/>
    <property type="molecule type" value="Genomic_DNA"/>
</dbReference>
<keyword evidence="2" id="KW-1185">Reference proteome</keyword>
<gene>
    <name evidence="1" type="ORF">BD410DRAFT_796752</name>
</gene>
<reference evidence="1 2" key="1">
    <citation type="submission" date="2018-06" db="EMBL/GenBank/DDBJ databases">
        <title>A transcriptomic atlas of mushroom development highlights an independent origin of complex multicellularity.</title>
        <authorList>
            <consortium name="DOE Joint Genome Institute"/>
            <person name="Krizsan K."/>
            <person name="Almasi E."/>
            <person name="Merenyi Z."/>
            <person name="Sahu N."/>
            <person name="Viragh M."/>
            <person name="Koszo T."/>
            <person name="Mondo S."/>
            <person name="Kiss B."/>
            <person name="Balint B."/>
            <person name="Kues U."/>
            <person name="Barry K."/>
            <person name="Hegedus J.C."/>
            <person name="Henrissat B."/>
            <person name="Johnson J."/>
            <person name="Lipzen A."/>
            <person name="Ohm R."/>
            <person name="Nagy I."/>
            <person name="Pangilinan J."/>
            <person name="Yan J."/>
            <person name="Xiong Y."/>
            <person name="Grigoriev I.V."/>
            <person name="Hibbett D.S."/>
            <person name="Nagy L.G."/>
        </authorList>
    </citation>
    <scope>NUCLEOTIDE SEQUENCE [LARGE SCALE GENOMIC DNA]</scope>
    <source>
        <strain evidence="1 2">SZMC22713</strain>
    </source>
</reference>